<evidence type="ECO:0000256" key="6">
    <source>
        <dbReference type="ARBA" id="ARBA00023136"/>
    </source>
</evidence>
<dbReference type="GO" id="GO:0017095">
    <property type="term" value="F:heparan sulfate 6-sulfotransferase activity"/>
    <property type="evidence" value="ECO:0007669"/>
    <property type="project" value="TreeGrafter"/>
</dbReference>
<dbReference type="InterPro" id="IPR010635">
    <property type="entry name" value="Heparan_SO4-6-sulfoTrfase"/>
</dbReference>
<evidence type="ECO:0000256" key="7">
    <source>
        <dbReference type="ARBA" id="ARBA00023180"/>
    </source>
</evidence>
<evidence type="ECO:0000256" key="4">
    <source>
        <dbReference type="ARBA" id="ARBA00022692"/>
    </source>
</evidence>
<comment type="catalytic activity">
    <reaction evidence="8">
        <text>alpha-D-glucosaminyl-[heparan sulfate](n) + 3'-phosphoadenylyl sulfate = 6-sulfo-alpha-D-glucosaminyl-[heparan sulfate](n) + adenosine 3',5'-bisphosphate + H(+)</text>
        <dbReference type="Rhea" id="RHEA:56604"/>
        <dbReference type="Rhea" id="RHEA-COMP:9830"/>
        <dbReference type="Rhea" id="RHEA-COMP:14621"/>
        <dbReference type="ChEBI" id="CHEBI:15378"/>
        <dbReference type="ChEBI" id="CHEBI:58339"/>
        <dbReference type="ChEBI" id="CHEBI:58343"/>
        <dbReference type="ChEBI" id="CHEBI:58388"/>
        <dbReference type="ChEBI" id="CHEBI:140604"/>
    </reaction>
</comment>
<keyword evidence="6 8" id="KW-0472">Membrane</keyword>
<keyword evidence="10" id="KW-1185">Reference proteome</keyword>
<keyword evidence="7" id="KW-0325">Glycoprotein</keyword>
<accession>A0AAV2SLF2</accession>
<evidence type="ECO:0000256" key="1">
    <source>
        <dbReference type="ARBA" id="ARBA00004167"/>
    </source>
</evidence>
<dbReference type="EMBL" id="CAXKWB010080735">
    <property type="protein sequence ID" value="CAL4205159.1"/>
    <property type="molecule type" value="Genomic_DNA"/>
</dbReference>
<dbReference type="Gene3D" id="3.40.50.300">
    <property type="entry name" value="P-loop containing nucleotide triphosphate hydrolases"/>
    <property type="match status" value="1"/>
</dbReference>
<evidence type="ECO:0000256" key="8">
    <source>
        <dbReference type="RuleBase" id="RU364122"/>
    </source>
</evidence>
<evidence type="ECO:0000256" key="3">
    <source>
        <dbReference type="ARBA" id="ARBA00022679"/>
    </source>
</evidence>
<keyword evidence="4" id="KW-0812">Transmembrane</keyword>
<sequence>MIYGTVYCQHFAERRFYHYQIESYAGRFYVKHCEVTERLHNSLVDPAARVWSIMLGVKNAASIWNRDIVIFTEVQEITGASTRKYLTKTTDYICPTKKHRKNLCQRLLRNKTSIEGGLFKSKKQKSKFGWHYLLPETRNIVHKTMNDGTNSDVVVRYFYITFLRNPIHRYLSEFRHVRRGATWKTARLWCMGRPASEEEIPRCYKGETWENLTLEEFINCPSNLAINRQTRMLADMSLVGCYNQSFMSPVERNTAMLLSAKNNLKKMAFFGLTEEQEKSQYLFEETFNLKFNVRFEQYNQTISGSSLHDIPVDVVEHIKQMNNLDIQLYEYAQKLLQSRFKIVSSEDDSFQQHFSKMGNTKLFSWDDIENDE</sequence>
<evidence type="ECO:0000313" key="10">
    <source>
        <dbReference type="Proteomes" id="UP001497623"/>
    </source>
</evidence>
<keyword evidence="8" id="KW-0735">Signal-anchor</keyword>
<dbReference type="AlphaFoldDB" id="A0AAV2SLF2"/>
<keyword evidence="3 8" id="KW-0808">Transferase</keyword>
<evidence type="ECO:0000256" key="2">
    <source>
        <dbReference type="ARBA" id="ARBA00010109"/>
    </source>
</evidence>
<comment type="subcellular location">
    <subcellularLocation>
        <location evidence="1">Membrane</location>
        <topology evidence="1">Single-pass membrane protein</topology>
    </subcellularLocation>
    <subcellularLocation>
        <location evidence="8">Membrane</location>
        <topology evidence="8">Single-pass type II membrane protein</topology>
    </subcellularLocation>
</comment>
<evidence type="ECO:0000313" key="9">
    <source>
        <dbReference type="EMBL" id="CAL4205159.1"/>
    </source>
</evidence>
<comment type="function">
    <text evidence="8">6-O-sulfation enzyme which catalyzes the transfer of sulfate from 3'-phosphoadenosine 5'-phosphosulfate (PAPS) to position 6 of the N-sulfoglucosamine residue (GlcNS) of heparan sulfate.</text>
</comment>
<dbReference type="PANTHER" id="PTHR12812">
    <property type="entry name" value="HEPARAN SULFATE 6-O-SULFOTRANSFERASE 3"/>
    <property type="match status" value="1"/>
</dbReference>
<evidence type="ECO:0000256" key="5">
    <source>
        <dbReference type="ARBA" id="ARBA00022989"/>
    </source>
</evidence>
<protein>
    <recommendedName>
        <fullName evidence="8">Heparan-sulfate 6-O-sulfotransferase</fullName>
        <ecNumber evidence="8">2.8.2.-</ecNumber>
    </recommendedName>
</protein>
<dbReference type="InterPro" id="IPR005331">
    <property type="entry name" value="Sulfotransferase"/>
</dbReference>
<dbReference type="EC" id="2.8.2.-" evidence="8"/>
<dbReference type="PANTHER" id="PTHR12812:SF0">
    <property type="entry name" value="HEPARAN-SULFATE 6-O-SULFOTRANSFERASE"/>
    <property type="match status" value="1"/>
</dbReference>
<keyword evidence="5" id="KW-1133">Transmembrane helix</keyword>
<proteinExistence type="inferred from homology"/>
<comment type="similarity">
    <text evidence="2 8">Belongs to the sulfotransferase 6 family.</text>
</comment>
<dbReference type="GO" id="GO:0016020">
    <property type="term" value="C:membrane"/>
    <property type="evidence" value="ECO:0007669"/>
    <property type="project" value="UniProtKB-SubCell"/>
</dbReference>
<dbReference type="Proteomes" id="UP001497623">
    <property type="component" value="Unassembled WGS sequence"/>
</dbReference>
<reference evidence="9 10" key="1">
    <citation type="submission" date="2024-05" db="EMBL/GenBank/DDBJ databases">
        <authorList>
            <person name="Wallberg A."/>
        </authorList>
    </citation>
    <scope>NUCLEOTIDE SEQUENCE [LARGE SCALE GENOMIC DNA]</scope>
</reference>
<dbReference type="InterPro" id="IPR027417">
    <property type="entry name" value="P-loop_NTPase"/>
</dbReference>
<dbReference type="Pfam" id="PF03567">
    <property type="entry name" value="Sulfotransfer_2"/>
    <property type="match status" value="1"/>
</dbReference>
<gene>
    <name evidence="9" type="ORF">MNOR_LOCUS37906</name>
</gene>
<organism evidence="9 10">
    <name type="scientific">Meganyctiphanes norvegica</name>
    <name type="common">Northern krill</name>
    <name type="synonym">Thysanopoda norvegica</name>
    <dbReference type="NCBI Taxonomy" id="48144"/>
    <lineage>
        <taxon>Eukaryota</taxon>
        <taxon>Metazoa</taxon>
        <taxon>Ecdysozoa</taxon>
        <taxon>Arthropoda</taxon>
        <taxon>Crustacea</taxon>
        <taxon>Multicrustacea</taxon>
        <taxon>Malacostraca</taxon>
        <taxon>Eumalacostraca</taxon>
        <taxon>Eucarida</taxon>
        <taxon>Euphausiacea</taxon>
        <taxon>Euphausiidae</taxon>
        <taxon>Meganyctiphanes</taxon>
    </lineage>
</organism>
<name>A0AAV2SLF2_MEGNR</name>
<feature type="non-terminal residue" evidence="9">
    <location>
        <position position="372"/>
    </location>
</feature>
<comment type="caution">
    <text evidence="9">The sequence shown here is derived from an EMBL/GenBank/DDBJ whole genome shotgun (WGS) entry which is preliminary data.</text>
</comment>